<sequence length="454" mass="50433">MSTASSIATAPGALPLLGHLAPLLRDPLAFLRSLSAHGDLVRVCLGPFQAVMVCDPALTHQVLLDDRTFDRGGVLYERLREVGGNGIAACPHSMHRRQRRLLQPAFHPARLARYAQTMTDQIVAMTGSWRDGQVLDVLAEMQTLTGRVTTMTLFSDTLAPPVLRQAIDDITTFAHGTFQRMLMPPPLDRLPIPSNRRFHEARDRLHRTVRTILADHRESGTDQGDLLSALLAARDPDPTETRPALSDDEIADQLVTFFSAGTETTANTVAWALHLLAQHPDIEDRLRAEVDAVLQGSPAAHEHLPRLKLTSRCVTETLRLWPPGWLLTRTIAVDTHLGGHLLPAGTTLLYSAYLIQHRPDLYPDPERFDPDRWDSPRRPAPPRDTFIAFGDGARRCIGDQFSMIESTLALATIASRWQLRPVPGHPVRPDTRNIVLQPRGLRMRAIARTPQHAS</sequence>
<evidence type="ECO:0000256" key="5">
    <source>
        <dbReference type="ARBA" id="ARBA00023004"/>
    </source>
</evidence>
<dbReference type="eggNOG" id="COG2124">
    <property type="taxonomic scope" value="Bacteria"/>
</dbReference>
<organism evidence="9 10">
    <name type="scientific">Chondromyces apiculatus DSM 436</name>
    <dbReference type="NCBI Taxonomy" id="1192034"/>
    <lineage>
        <taxon>Bacteria</taxon>
        <taxon>Pseudomonadati</taxon>
        <taxon>Myxococcota</taxon>
        <taxon>Polyangia</taxon>
        <taxon>Polyangiales</taxon>
        <taxon>Polyangiaceae</taxon>
        <taxon>Chondromyces</taxon>
    </lineage>
</organism>
<dbReference type="InterPro" id="IPR017972">
    <property type="entry name" value="Cyt_P450_CS"/>
</dbReference>
<dbReference type="GO" id="GO:0004497">
    <property type="term" value="F:monooxygenase activity"/>
    <property type="evidence" value="ECO:0007669"/>
    <property type="project" value="UniProtKB-KW"/>
</dbReference>
<evidence type="ECO:0000313" key="10">
    <source>
        <dbReference type="Proteomes" id="UP000019678"/>
    </source>
</evidence>
<proteinExistence type="inferred from homology"/>
<dbReference type="PANTHER" id="PTHR24291:SF50">
    <property type="entry name" value="BIFUNCTIONAL ALBAFLAVENONE MONOOXYGENASE_TERPENE SYNTHASE"/>
    <property type="match status" value="1"/>
</dbReference>
<dbReference type="PRINTS" id="PR00463">
    <property type="entry name" value="EP450I"/>
</dbReference>
<evidence type="ECO:0000256" key="7">
    <source>
        <dbReference type="PIRSR" id="PIRSR602401-1"/>
    </source>
</evidence>
<dbReference type="InterPro" id="IPR001128">
    <property type="entry name" value="Cyt_P450"/>
</dbReference>
<dbReference type="PANTHER" id="PTHR24291">
    <property type="entry name" value="CYTOCHROME P450 FAMILY 4"/>
    <property type="match status" value="1"/>
</dbReference>
<gene>
    <name evidence="9" type="ORF">CAP_7305</name>
</gene>
<evidence type="ECO:0000256" key="2">
    <source>
        <dbReference type="ARBA" id="ARBA00022617"/>
    </source>
</evidence>
<dbReference type="GO" id="GO:0005506">
    <property type="term" value="F:iron ion binding"/>
    <property type="evidence" value="ECO:0007669"/>
    <property type="project" value="InterPro"/>
</dbReference>
<keyword evidence="3 7" id="KW-0479">Metal-binding</keyword>
<comment type="similarity">
    <text evidence="1 8">Belongs to the cytochrome P450 family.</text>
</comment>
<dbReference type="PRINTS" id="PR00385">
    <property type="entry name" value="P450"/>
</dbReference>
<dbReference type="STRING" id="1192034.CAP_7305"/>
<dbReference type="PROSITE" id="PS00086">
    <property type="entry name" value="CYTOCHROME_P450"/>
    <property type="match status" value="1"/>
</dbReference>
<comment type="caution">
    <text evidence="9">The sequence shown here is derived from an EMBL/GenBank/DDBJ whole genome shotgun (WGS) entry which is preliminary data.</text>
</comment>
<keyword evidence="10" id="KW-1185">Reference proteome</keyword>
<accession>A0A017SZ39</accession>
<keyword evidence="2 7" id="KW-0349">Heme</keyword>
<dbReference type="InterPro" id="IPR036396">
    <property type="entry name" value="Cyt_P450_sf"/>
</dbReference>
<dbReference type="EMBL" id="ASRX01000063">
    <property type="protein sequence ID" value="EYF02233.1"/>
    <property type="molecule type" value="Genomic_DNA"/>
</dbReference>
<reference evidence="9 10" key="1">
    <citation type="submission" date="2013-05" db="EMBL/GenBank/DDBJ databases">
        <title>Genome assembly of Chondromyces apiculatus DSM 436.</title>
        <authorList>
            <person name="Sharma G."/>
            <person name="Khatri I."/>
            <person name="Kaur C."/>
            <person name="Mayilraj S."/>
            <person name="Subramanian S."/>
        </authorList>
    </citation>
    <scope>NUCLEOTIDE SEQUENCE [LARGE SCALE GENOMIC DNA]</scope>
    <source>
        <strain evidence="9 10">DSM 436</strain>
    </source>
</reference>
<evidence type="ECO:0000256" key="6">
    <source>
        <dbReference type="ARBA" id="ARBA00023033"/>
    </source>
</evidence>
<evidence type="ECO:0000256" key="8">
    <source>
        <dbReference type="RuleBase" id="RU000461"/>
    </source>
</evidence>
<dbReference type="OrthoDB" id="9764248at2"/>
<dbReference type="Proteomes" id="UP000019678">
    <property type="component" value="Unassembled WGS sequence"/>
</dbReference>
<protein>
    <submittedName>
        <fullName evidence="9">Cytochrome P450</fullName>
    </submittedName>
</protein>
<dbReference type="Pfam" id="PF00067">
    <property type="entry name" value="p450"/>
    <property type="match status" value="1"/>
</dbReference>
<feature type="binding site" description="axial binding residue" evidence="7">
    <location>
        <position position="396"/>
    </location>
    <ligand>
        <name>heme</name>
        <dbReference type="ChEBI" id="CHEBI:30413"/>
    </ligand>
    <ligandPart>
        <name>Fe</name>
        <dbReference type="ChEBI" id="CHEBI:18248"/>
    </ligandPart>
</feature>
<dbReference type="GO" id="GO:0020037">
    <property type="term" value="F:heme binding"/>
    <property type="evidence" value="ECO:0007669"/>
    <property type="project" value="InterPro"/>
</dbReference>
<dbReference type="AlphaFoldDB" id="A0A017SZ39"/>
<keyword evidence="6 8" id="KW-0503">Monooxygenase</keyword>
<evidence type="ECO:0000313" key="9">
    <source>
        <dbReference type="EMBL" id="EYF02233.1"/>
    </source>
</evidence>
<keyword evidence="4 8" id="KW-0560">Oxidoreductase</keyword>
<evidence type="ECO:0000256" key="1">
    <source>
        <dbReference type="ARBA" id="ARBA00010617"/>
    </source>
</evidence>
<dbReference type="InterPro" id="IPR050196">
    <property type="entry name" value="Cytochrome_P450_Monoox"/>
</dbReference>
<dbReference type="GO" id="GO:0016705">
    <property type="term" value="F:oxidoreductase activity, acting on paired donors, with incorporation or reduction of molecular oxygen"/>
    <property type="evidence" value="ECO:0007669"/>
    <property type="project" value="InterPro"/>
</dbReference>
<dbReference type="RefSeq" id="WP_044247887.1">
    <property type="nucleotide sequence ID" value="NZ_ASRX01000063.1"/>
</dbReference>
<evidence type="ECO:0000256" key="4">
    <source>
        <dbReference type="ARBA" id="ARBA00023002"/>
    </source>
</evidence>
<name>A0A017SZ39_9BACT</name>
<dbReference type="SUPFAM" id="SSF48264">
    <property type="entry name" value="Cytochrome P450"/>
    <property type="match status" value="1"/>
</dbReference>
<comment type="cofactor">
    <cofactor evidence="7">
        <name>heme</name>
        <dbReference type="ChEBI" id="CHEBI:30413"/>
    </cofactor>
</comment>
<dbReference type="InterPro" id="IPR002401">
    <property type="entry name" value="Cyt_P450_E_grp-I"/>
</dbReference>
<evidence type="ECO:0000256" key="3">
    <source>
        <dbReference type="ARBA" id="ARBA00022723"/>
    </source>
</evidence>
<keyword evidence="5 7" id="KW-0408">Iron</keyword>
<dbReference type="CDD" id="cd11049">
    <property type="entry name" value="CYP170A1-like"/>
    <property type="match status" value="1"/>
</dbReference>
<dbReference type="Gene3D" id="1.10.630.10">
    <property type="entry name" value="Cytochrome P450"/>
    <property type="match status" value="1"/>
</dbReference>